<dbReference type="EMBL" id="BMNA01000005">
    <property type="protein sequence ID" value="GGM07685.1"/>
    <property type="molecule type" value="Genomic_DNA"/>
</dbReference>
<feature type="active site" description="Nucleophile" evidence="3">
    <location>
        <position position="252"/>
    </location>
</feature>
<comment type="caution">
    <text evidence="6">The sequence shown here is derived from an EMBL/GenBank/DDBJ whole genome shotgun (WGS) entry which is preliminary data.</text>
</comment>
<feature type="binding site" evidence="4">
    <location>
        <position position="246"/>
    </location>
    <ligand>
        <name>substrate</name>
    </ligand>
</feature>
<dbReference type="NCBIfam" id="NF045660">
    <property type="entry name" value="DiMthArgaseDdahStm"/>
    <property type="match status" value="1"/>
</dbReference>
<feature type="active site" description="Proton donor" evidence="3">
    <location>
        <position position="167"/>
    </location>
</feature>
<evidence type="ECO:0000256" key="2">
    <source>
        <dbReference type="ARBA" id="ARBA00022801"/>
    </source>
</evidence>
<feature type="binding site" evidence="4">
    <location>
        <position position="25"/>
    </location>
    <ligand>
        <name>substrate</name>
    </ligand>
</feature>
<feature type="binding site" evidence="4">
    <location>
        <position position="92"/>
    </location>
    <ligand>
        <name>substrate</name>
    </ligand>
</feature>
<dbReference type="InterPro" id="IPR033199">
    <property type="entry name" value="DDAH-like"/>
</dbReference>
<feature type="region of interest" description="Disordered" evidence="5">
    <location>
        <begin position="259"/>
        <end position="281"/>
    </location>
</feature>
<keyword evidence="7" id="KW-1185">Reference proteome</keyword>
<dbReference type="PANTHER" id="PTHR12737:SF9">
    <property type="entry name" value="DIMETHYLARGININASE"/>
    <property type="match status" value="1"/>
</dbReference>
<evidence type="ECO:0000256" key="5">
    <source>
        <dbReference type="SAM" id="MobiDB-lite"/>
    </source>
</evidence>
<proteinExistence type="inferred from homology"/>
<dbReference type="RefSeq" id="WP_188942791.1">
    <property type="nucleotide sequence ID" value="NZ_BMNA01000005.1"/>
</dbReference>
<dbReference type="GO" id="GO:0045429">
    <property type="term" value="P:positive regulation of nitric oxide biosynthetic process"/>
    <property type="evidence" value="ECO:0007669"/>
    <property type="project" value="TreeGrafter"/>
</dbReference>
<accession>A0A917T1Y5</accession>
<dbReference type="GO" id="GO:0016403">
    <property type="term" value="F:dimethylargininase activity"/>
    <property type="evidence" value="ECO:0007669"/>
    <property type="project" value="TreeGrafter"/>
</dbReference>
<evidence type="ECO:0000256" key="1">
    <source>
        <dbReference type="ARBA" id="ARBA00008532"/>
    </source>
</evidence>
<keyword evidence="2" id="KW-0378">Hydrolase</keyword>
<dbReference type="AlphaFoldDB" id="A0A917T1Y5"/>
<evidence type="ECO:0000313" key="7">
    <source>
        <dbReference type="Proteomes" id="UP000655208"/>
    </source>
</evidence>
<dbReference type="Proteomes" id="UP000655208">
    <property type="component" value="Unassembled WGS sequence"/>
</dbReference>
<evidence type="ECO:0000256" key="3">
    <source>
        <dbReference type="PIRSR" id="PIRSR633199-1"/>
    </source>
</evidence>
<comment type="similarity">
    <text evidence="1">Belongs to the DDAH family.</text>
</comment>
<reference evidence="6" key="1">
    <citation type="journal article" date="2014" name="Int. J. Syst. Evol. Microbiol.">
        <title>Complete genome sequence of Corynebacterium casei LMG S-19264T (=DSM 44701T), isolated from a smear-ripened cheese.</title>
        <authorList>
            <consortium name="US DOE Joint Genome Institute (JGI-PGF)"/>
            <person name="Walter F."/>
            <person name="Albersmeier A."/>
            <person name="Kalinowski J."/>
            <person name="Ruckert C."/>
        </authorList>
    </citation>
    <scope>NUCLEOTIDE SEQUENCE</scope>
    <source>
        <strain evidence="6">CGMCC 4.7308</strain>
    </source>
</reference>
<evidence type="ECO:0000313" key="6">
    <source>
        <dbReference type="EMBL" id="GGM07685.1"/>
    </source>
</evidence>
<organism evidence="6 7">
    <name type="scientific">Nakamurella endophytica</name>
    <dbReference type="NCBI Taxonomy" id="1748367"/>
    <lineage>
        <taxon>Bacteria</taxon>
        <taxon>Bacillati</taxon>
        <taxon>Actinomycetota</taxon>
        <taxon>Actinomycetes</taxon>
        <taxon>Nakamurellales</taxon>
        <taxon>Nakamurellaceae</taxon>
        <taxon>Nakamurella</taxon>
    </lineage>
</organism>
<reference evidence="6" key="2">
    <citation type="submission" date="2020-09" db="EMBL/GenBank/DDBJ databases">
        <authorList>
            <person name="Sun Q."/>
            <person name="Zhou Y."/>
        </authorList>
    </citation>
    <scope>NUCLEOTIDE SEQUENCE</scope>
    <source>
        <strain evidence="6">CGMCC 4.7308</strain>
    </source>
</reference>
<dbReference type="GO" id="GO:0006525">
    <property type="term" value="P:arginine metabolic process"/>
    <property type="evidence" value="ECO:0007669"/>
    <property type="project" value="TreeGrafter"/>
</dbReference>
<dbReference type="Gene3D" id="3.75.10.10">
    <property type="entry name" value="L-arginine/glycine Amidinotransferase, Chain A"/>
    <property type="match status" value="1"/>
</dbReference>
<dbReference type="SUPFAM" id="SSF55909">
    <property type="entry name" value="Pentein"/>
    <property type="match status" value="1"/>
</dbReference>
<gene>
    <name evidence="6" type="primary">ddaH</name>
    <name evidence="6" type="ORF">GCM10011594_29550</name>
</gene>
<protein>
    <submittedName>
        <fullName evidence="6">N(G),N(G)-dimethylarginine dimethylaminohydrolase</fullName>
    </submittedName>
</protein>
<dbReference type="GO" id="GO:0016597">
    <property type="term" value="F:amino acid binding"/>
    <property type="evidence" value="ECO:0007669"/>
    <property type="project" value="TreeGrafter"/>
</dbReference>
<feature type="binding site" evidence="4">
    <location>
        <begin position="72"/>
        <end position="73"/>
    </location>
    <ligand>
        <name>substrate</name>
    </ligand>
</feature>
<name>A0A917T1Y5_9ACTN</name>
<dbReference type="GO" id="GO:0000052">
    <property type="term" value="P:citrulline metabolic process"/>
    <property type="evidence" value="ECO:0007669"/>
    <property type="project" value="TreeGrafter"/>
</dbReference>
<feature type="binding site" evidence="4">
    <location>
        <position position="67"/>
    </location>
    <ligand>
        <name>substrate</name>
    </ligand>
</feature>
<dbReference type="PANTHER" id="PTHR12737">
    <property type="entry name" value="DIMETHYLARGININE DIMETHYLAMINOHYDROLASE"/>
    <property type="match status" value="1"/>
</dbReference>
<evidence type="ECO:0000256" key="4">
    <source>
        <dbReference type="PIRSR" id="PIRSR633199-2"/>
    </source>
</evidence>
<sequence>MPALPEPAGRALVRRPGPAVADGLLTHLKRTPVDAARALEQWTGYVAAFTAAGWDVVEVPEAPEHPDAVFVEDTAVVVGEVAIACRPGAPSREGEVAGTVATLTGLGYPVLRMREGHLDGGDVLQVGMRIYVGTGGRTDAAGAAEFARLIEPLGRTVRPVPHGAALHLKSAVTALPDGTVLGHPALAGDPPAFPGARPVPEQSGSHVVDLGGGRVLLAASAPRTAVLLADLGWTPVPVDIEEFERLEGCVTCLSVRLRRPPQTVPAPPPAPGGPGRAEVGT</sequence>
<feature type="compositionally biased region" description="Pro residues" evidence="5">
    <location>
        <begin position="262"/>
        <end position="272"/>
    </location>
</feature>
<feature type="binding site" evidence="4">
    <location>
        <position position="137"/>
    </location>
    <ligand>
        <name>substrate</name>
    </ligand>
</feature>